<dbReference type="AlphaFoldDB" id="A0A147HXJ9"/>
<dbReference type="EMBL" id="LDTB01000064">
    <property type="protein sequence ID" value="KTT69665.1"/>
    <property type="molecule type" value="Genomic_DNA"/>
</dbReference>
<accession>A0A147HXJ9</accession>
<keyword evidence="3" id="KW-1185">Reference proteome</keyword>
<dbReference type="PATRIC" id="fig|869719.3.peg.2891"/>
<gene>
    <name evidence="2" type="ORF">NS334_14080</name>
</gene>
<sequence length="60" mass="5925">MRGDPVIAVQTALKSAGVDPGPIDGIYGQATADAVAAFQAMNGLVVDGAVGAETRKVLGL</sequence>
<protein>
    <recommendedName>
        <fullName evidence="1">Peptidoglycan binding-like domain-containing protein</fullName>
    </recommendedName>
</protein>
<dbReference type="Pfam" id="PF01471">
    <property type="entry name" value="PG_binding_1"/>
    <property type="match status" value="1"/>
</dbReference>
<evidence type="ECO:0000313" key="2">
    <source>
        <dbReference type="EMBL" id="KTT69665.1"/>
    </source>
</evidence>
<evidence type="ECO:0000259" key="1">
    <source>
        <dbReference type="Pfam" id="PF01471"/>
    </source>
</evidence>
<name>A0A147HXJ9_9SPHN</name>
<evidence type="ECO:0000313" key="3">
    <source>
        <dbReference type="Proteomes" id="UP000074310"/>
    </source>
</evidence>
<feature type="domain" description="Peptidoglycan binding-like" evidence="1">
    <location>
        <begin position="2"/>
        <end position="58"/>
    </location>
</feature>
<comment type="caution">
    <text evidence="2">The sequence shown here is derived from an EMBL/GenBank/DDBJ whole genome shotgun (WGS) entry which is preliminary data.</text>
</comment>
<dbReference type="Gene3D" id="1.10.101.10">
    <property type="entry name" value="PGBD-like superfamily/PGBD"/>
    <property type="match status" value="1"/>
</dbReference>
<dbReference type="InterPro" id="IPR036366">
    <property type="entry name" value="PGBDSf"/>
</dbReference>
<dbReference type="InterPro" id="IPR002477">
    <property type="entry name" value="Peptidoglycan-bd-like"/>
</dbReference>
<reference evidence="2 3" key="1">
    <citation type="journal article" date="2016" name="Front. Microbiol.">
        <title>Genomic Resource of Rice Seed Associated Bacteria.</title>
        <authorList>
            <person name="Midha S."/>
            <person name="Bansal K."/>
            <person name="Sharma S."/>
            <person name="Kumar N."/>
            <person name="Patil P.P."/>
            <person name="Chaudhry V."/>
            <person name="Patil P.B."/>
        </authorList>
    </citation>
    <scope>NUCLEOTIDE SEQUENCE [LARGE SCALE GENOMIC DNA]</scope>
    <source>
        <strain evidence="2 3">NS334</strain>
    </source>
</reference>
<dbReference type="InterPro" id="IPR036365">
    <property type="entry name" value="PGBD-like_sf"/>
</dbReference>
<dbReference type="SUPFAM" id="SSF47090">
    <property type="entry name" value="PGBD-like"/>
    <property type="match status" value="1"/>
</dbReference>
<dbReference type="Proteomes" id="UP000074310">
    <property type="component" value="Unassembled WGS sequence"/>
</dbReference>
<proteinExistence type="predicted"/>
<organism evidence="2 3">
    <name type="scientific">Sphingomonas endophytica</name>
    <dbReference type="NCBI Taxonomy" id="869719"/>
    <lineage>
        <taxon>Bacteria</taxon>
        <taxon>Pseudomonadati</taxon>
        <taxon>Pseudomonadota</taxon>
        <taxon>Alphaproteobacteria</taxon>
        <taxon>Sphingomonadales</taxon>
        <taxon>Sphingomonadaceae</taxon>
        <taxon>Sphingomonas</taxon>
    </lineage>
</organism>